<dbReference type="RefSeq" id="WP_345202621.1">
    <property type="nucleotide sequence ID" value="NZ_BAABGM010000003.1"/>
</dbReference>
<name>A0ABP8K4H8_9MICO</name>
<accession>A0ABP8K4H8</accession>
<comment type="caution">
    <text evidence="2">The sequence shown here is derived from an EMBL/GenBank/DDBJ whole genome shotgun (WGS) entry which is preliminary data.</text>
</comment>
<protein>
    <recommendedName>
        <fullName evidence="1">M23ase beta-sheet core domain-containing protein</fullName>
    </recommendedName>
</protein>
<dbReference type="InterPro" id="IPR050570">
    <property type="entry name" value="Cell_wall_metabolism_enzyme"/>
</dbReference>
<sequence length="205" mass="21741">MVPTLELAFPFRGRWLTLNSPANRVPSHGTTLFASSFAIDFVPVDEAGRSAPVTLGALLRPEPPEHFPGFGRPVLAPVDGVVVATAGDQPDHRAFRGLPSVGYALTQRRRAAAGWVGLAGNHVLIDTGEGPVVAVCHLQRGTVEVQPGERVRRGQPLGRCGNSGNSTEPHVHLQAVDRVDLLHACAVPVTFGGRLPRNGEVIDVP</sequence>
<dbReference type="SUPFAM" id="SSF51261">
    <property type="entry name" value="Duplicated hybrid motif"/>
    <property type="match status" value="1"/>
</dbReference>
<organism evidence="2 3">
    <name type="scientific">Fodinibacter luteus</name>
    <dbReference type="NCBI Taxonomy" id="552064"/>
    <lineage>
        <taxon>Bacteria</taxon>
        <taxon>Bacillati</taxon>
        <taxon>Actinomycetota</taxon>
        <taxon>Actinomycetes</taxon>
        <taxon>Micrococcales</taxon>
        <taxon>Intrasporangiaceae</taxon>
        <taxon>Fodinibacter (ex Wang et al. 2009)</taxon>
    </lineage>
</organism>
<reference evidence="3" key="1">
    <citation type="journal article" date="2019" name="Int. J. Syst. Evol. Microbiol.">
        <title>The Global Catalogue of Microorganisms (GCM) 10K type strain sequencing project: providing services to taxonomists for standard genome sequencing and annotation.</title>
        <authorList>
            <consortium name="The Broad Institute Genomics Platform"/>
            <consortium name="The Broad Institute Genome Sequencing Center for Infectious Disease"/>
            <person name="Wu L."/>
            <person name="Ma J."/>
        </authorList>
    </citation>
    <scope>NUCLEOTIDE SEQUENCE [LARGE SCALE GENOMIC DNA]</scope>
    <source>
        <strain evidence="3">JCM 17809</strain>
    </source>
</reference>
<dbReference type="PANTHER" id="PTHR21666">
    <property type="entry name" value="PEPTIDASE-RELATED"/>
    <property type="match status" value="1"/>
</dbReference>
<evidence type="ECO:0000313" key="2">
    <source>
        <dbReference type="EMBL" id="GAA4400061.1"/>
    </source>
</evidence>
<gene>
    <name evidence="2" type="ORF">GCM10023168_08410</name>
</gene>
<proteinExistence type="predicted"/>
<dbReference type="CDD" id="cd12797">
    <property type="entry name" value="M23_peptidase"/>
    <property type="match status" value="1"/>
</dbReference>
<dbReference type="InterPro" id="IPR011055">
    <property type="entry name" value="Dup_hybrid_motif"/>
</dbReference>
<dbReference type="EMBL" id="BAABGM010000003">
    <property type="protein sequence ID" value="GAA4400061.1"/>
    <property type="molecule type" value="Genomic_DNA"/>
</dbReference>
<evidence type="ECO:0000313" key="3">
    <source>
        <dbReference type="Proteomes" id="UP001500945"/>
    </source>
</evidence>
<dbReference type="Gene3D" id="2.70.70.10">
    <property type="entry name" value="Glucose Permease (Domain IIA)"/>
    <property type="match status" value="1"/>
</dbReference>
<feature type="domain" description="M23ase beta-sheet core" evidence="1">
    <location>
        <begin position="112"/>
        <end position="175"/>
    </location>
</feature>
<keyword evidence="3" id="KW-1185">Reference proteome</keyword>
<dbReference type="PANTHER" id="PTHR21666:SF270">
    <property type="entry name" value="MUREIN HYDROLASE ACTIVATOR ENVC"/>
    <property type="match status" value="1"/>
</dbReference>
<dbReference type="InterPro" id="IPR016047">
    <property type="entry name" value="M23ase_b-sheet_dom"/>
</dbReference>
<evidence type="ECO:0000259" key="1">
    <source>
        <dbReference type="Pfam" id="PF01551"/>
    </source>
</evidence>
<dbReference type="Pfam" id="PF01551">
    <property type="entry name" value="Peptidase_M23"/>
    <property type="match status" value="1"/>
</dbReference>
<dbReference type="Proteomes" id="UP001500945">
    <property type="component" value="Unassembled WGS sequence"/>
</dbReference>